<dbReference type="GO" id="GO:0003677">
    <property type="term" value="F:DNA binding"/>
    <property type="evidence" value="ECO:0007669"/>
    <property type="project" value="UniProtKB-KW"/>
</dbReference>
<dbReference type="InterPro" id="IPR000055">
    <property type="entry name" value="Restrct_endonuc_typeI_TRD"/>
</dbReference>
<dbReference type="PANTHER" id="PTHR43140">
    <property type="entry name" value="TYPE-1 RESTRICTION ENZYME ECOKI SPECIFICITY PROTEIN"/>
    <property type="match status" value="1"/>
</dbReference>
<proteinExistence type="inferred from homology"/>
<evidence type="ECO:0000256" key="2">
    <source>
        <dbReference type="ARBA" id="ARBA00022747"/>
    </source>
</evidence>
<reference evidence="6" key="1">
    <citation type="journal article" date="2014" name="Int. J. Syst. Evol. Microbiol.">
        <title>Complete genome sequence of Corynebacterium casei LMG S-19264T (=DSM 44701T), isolated from a smear-ripened cheese.</title>
        <authorList>
            <consortium name="US DOE Joint Genome Institute (JGI-PGF)"/>
            <person name="Walter F."/>
            <person name="Albersmeier A."/>
            <person name="Kalinowski J."/>
            <person name="Ruckert C."/>
        </authorList>
    </citation>
    <scope>NUCLEOTIDE SEQUENCE</scope>
    <source>
        <strain evidence="6">CGMCC 1.12987</strain>
    </source>
</reference>
<name>A0A917LGX2_9BACL</name>
<dbReference type="Pfam" id="PF01420">
    <property type="entry name" value="Methylase_S"/>
    <property type="match status" value="1"/>
</dbReference>
<keyword evidence="3" id="KW-0238">DNA-binding</keyword>
<dbReference type="Gene3D" id="1.10.287.1120">
    <property type="entry name" value="Bipartite methylase S protein"/>
    <property type="match status" value="1"/>
</dbReference>
<accession>A0A917LGX2</accession>
<evidence type="ECO:0000256" key="3">
    <source>
        <dbReference type="ARBA" id="ARBA00023125"/>
    </source>
</evidence>
<feature type="domain" description="Type I restriction modification DNA specificity" evidence="5">
    <location>
        <begin position="281"/>
        <end position="400"/>
    </location>
</feature>
<dbReference type="InterPro" id="IPR044946">
    <property type="entry name" value="Restrct_endonuc_typeI_TRD_sf"/>
</dbReference>
<evidence type="ECO:0000259" key="5">
    <source>
        <dbReference type="Pfam" id="PF01420"/>
    </source>
</evidence>
<dbReference type="Gene3D" id="3.90.220.20">
    <property type="entry name" value="DNA methylase specificity domains"/>
    <property type="match status" value="2"/>
</dbReference>
<evidence type="ECO:0000313" key="7">
    <source>
        <dbReference type="Proteomes" id="UP000644756"/>
    </source>
</evidence>
<dbReference type="SUPFAM" id="SSF116734">
    <property type="entry name" value="DNA methylase specificity domain"/>
    <property type="match status" value="2"/>
</dbReference>
<protein>
    <recommendedName>
        <fullName evidence="5">Type I restriction modification DNA specificity domain-containing protein</fullName>
    </recommendedName>
</protein>
<dbReference type="Proteomes" id="UP000644756">
    <property type="component" value="Unassembled WGS sequence"/>
</dbReference>
<comment type="subunit">
    <text evidence="4">The methyltransferase is composed of M and S polypeptides.</text>
</comment>
<dbReference type="AlphaFoldDB" id="A0A917LGX2"/>
<dbReference type="CDD" id="cd16961">
    <property type="entry name" value="RMtype1_S_TRD-CR_like"/>
    <property type="match status" value="1"/>
</dbReference>
<gene>
    <name evidence="6" type="ORF">GCM10010916_43480</name>
</gene>
<comment type="similarity">
    <text evidence="1">Belongs to the type-I restriction system S methylase family.</text>
</comment>
<dbReference type="PANTHER" id="PTHR43140:SF1">
    <property type="entry name" value="TYPE I RESTRICTION ENZYME ECOKI SPECIFICITY SUBUNIT"/>
    <property type="match status" value="1"/>
</dbReference>
<evidence type="ECO:0000313" key="6">
    <source>
        <dbReference type="EMBL" id="GGG22147.1"/>
    </source>
</evidence>
<sequence>MLDDLFPYSEYKDSGLPYFGLIPTHWKVLRNGQIFSQRNQTGFPDLPILEVSLKTGVRVRDFDNSKRKQIMSDRGKYKRAAKGDIAYNMMRMWQGAVGVAPVDGLISPAYVVASPFSGVDSRYYSYLFRTQSYMNEVNKYSHGIVADRNRLYWDEFKQMPSLFPPSDEQKKIADFLDAHGRKVSRLVRIKRRQIELLKELKQSVINDAISRGVNTNIQLKPSGIDGLGEIPEHWELVMCKRILTLLTDYTANGSFGDLAKNVTYLDAGYARAIRLTDLRTNLFNPGVYVSEHAYNYLKKSKLFGGEFLIANVGAHAGYACIMPKVSYPATLAPNMMMAKFRQDRILIDFIVEAVNCNYVQAQLKIKANKSAAQPKINKDDFKQVILAIPSLEEQIQILNYIALKTEKLNRSIVSIENEISLIIEFRSRLIADAVTGRKHIGEIVIGESLSEDSDLDITNDDALIDNEDVADLEECEV</sequence>
<dbReference type="EMBL" id="BMGR01000018">
    <property type="protein sequence ID" value="GGG22147.1"/>
    <property type="molecule type" value="Genomic_DNA"/>
</dbReference>
<comment type="caution">
    <text evidence="6">The sequence shown here is derived from an EMBL/GenBank/DDBJ whole genome shotgun (WGS) entry which is preliminary data.</text>
</comment>
<dbReference type="GO" id="GO:0009307">
    <property type="term" value="P:DNA restriction-modification system"/>
    <property type="evidence" value="ECO:0007669"/>
    <property type="project" value="UniProtKB-KW"/>
</dbReference>
<evidence type="ECO:0000256" key="4">
    <source>
        <dbReference type="ARBA" id="ARBA00038652"/>
    </source>
</evidence>
<dbReference type="InterPro" id="IPR051212">
    <property type="entry name" value="Type-I_RE_S_subunit"/>
</dbReference>
<reference evidence="6" key="2">
    <citation type="submission" date="2020-09" db="EMBL/GenBank/DDBJ databases">
        <authorList>
            <person name="Sun Q."/>
            <person name="Zhou Y."/>
        </authorList>
    </citation>
    <scope>NUCLEOTIDE SEQUENCE</scope>
    <source>
        <strain evidence="6">CGMCC 1.12987</strain>
    </source>
</reference>
<evidence type="ECO:0000256" key="1">
    <source>
        <dbReference type="ARBA" id="ARBA00010923"/>
    </source>
</evidence>
<keyword evidence="7" id="KW-1185">Reference proteome</keyword>
<keyword evidence="2" id="KW-0680">Restriction system</keyword>
<organism evidence="6 7">
    <name type="scientific">Paenibacillus abyssi</name>
    <dbReference type="NCBI Taxonomy" id="1340531"/>
    <lineage>
        <taxon>Bacteria</taxon>
        <taxon>Bacillati</taxon>
        <taxon>Bacillota</taxon>
        <taxon>Bacilli</taxon>
        <taxon>Bacillales</taxon>
        <taxon>Paenibacillaceae</taxon>
        <taxon>Paenibacillus</taxon>
    </lineage>
</organism>